<sequence length="257" mass="29261">MDIYQHFRVEEQPFIDKVLSWKEEVERMFVAKLTDFLDPREQHIVNSLIGNNGDIQVHFFGGSSTSERKRAIIAPLYEQIDKQNFNICLLEGKFPNKFVTLEHRDVLGALMSLGIKRKKMGDILVGDGIVHLLVDQEVSTYVQMHLTGIKKASISLVETAISNLVPSTDQWIEQEGTVSSLRLDAIIKEIYNVSRKQAADYISKGAVKVNFREVENSAFSIEQGDIISIRKKGRSKVVRIEGKTKKEKWRITTAKLK</sequence>
<evidence type="ECO:0000313" key="3">
    <source>
        <dbReference type="EMBL" id="MBB6455046.1"/>
    </source>
</evidence>
<keyword evidence="1" id="KW-0694">RNA-binding</keyword>
<evidence type="ECO:0000313" key="4">
    <source>
        <dbReference type="Proteomes" id="UP000581688"/>
    </source>
</evidence>
<dbReference type="RefSeq" id="WP_174497517.1">
    <property type="nucleotide sequence ID" value="NZ_CADDWK010000015.1"/>
</dbReference>
<dbReference type="InterPro" id="IPR040591">
    <property type="entry name" value="RqcP2_RBD"/>
</dbReference>
<protein>
    <submittedName>
        <fullName evidence="3">RNA-binding protein YlmH</fullName>
    </submittedName>
</protein>
<dbReference type="Gene3D" id="3.30.70.330">
    <property type="match status" value="1"/>
</dbReference>
<feature type="domain" description="RNA-binding S4" evidence="2">
    <location>
        <begin position="181"/>
        <end position="243"/>
    </location>
</feature>
<dbReference type="AlphaFoldDB" id="A0A841Q9H7"/>
<dbReference type="SUPFAM" id="SSF55174">
    <property type="entry name" value="Alpha-L RNA-binding motif"/>
    <property type="match status" value="1"/>
</dbReference>
<dbReference type="Pfam" id="PF17774">
    <property type="entry name" value="YlmH_RBD"/>
    <property type="match status" value="1"/>
</dbReference>
<dbReference type="InterPro" id="IPR012677">
    <property type="entry name" value="Nucleotide-bd_a/b_plait_sf"/>
</dbReference>
<proteinExistence type="predicted"/>
<dbReference type="InterPro" id="IPR036986">
    <property type="entry name" value="S4_RNA-bd_sf"/>
</dbReference>
<name>A0A841Q9H7_9BACI</name>
<dbReference type="Gene3D" id="3.10.290.10">
    <property type="entry name" value="RNA-binding S4 domain"/>
    <property type="match status" value="1"/>
</dbReference>
<dbReference type="EMBL" id="JACHGH010000014">
    <property type="protein sequence ID" value="MBB6455046.1"/>
    <property type="molecule type" value="Genomic_DNA"/>
</dbReference>
<dbReference type="Pfam" id="PF21278">
    <property type="entry name" value="YlmH_1st"/>
    <property type="match status" value="1"/>
</dbReference>
<comment type="caution">
    <text evidence="3">The sequence shown here is derived from an EMBL/GenBank/DDBJ whole genome shotgun (WGS) entry which is preliminary data.</text>
</comment>
<dbReference type="Pfam" id="PF01479">
    <property type="entry name" value="S4"/>
    <property type="match status" value="1"/>
</dbReference>
<dbReference type="PANTHER" id="PTHR13633">
    <property type="entry name" value="MITOCHONDRIAL TRANSCRIPTION RESCUE FACTOR 1"/>
    <property type="match status" value="1"/>
</dbReference>
<dbReference type="InterPro" id="IPR002942">
    <property type="entry name" value="S4_RNA-bd"/>
</dbReference>
<keyword evidence="4" id="KW-1185">Reference proteome</keyword>
<evidence type="ECO:0000259" key="2">
    <source>
        <dbReference type="SMART" id="SM00363"/>
    </source>
</evidence>
<dbReference type="PROSITE" id="PS50889">
    <property type="entry name" value="S4"/>
    <property type="match status" value="1"/>
</dbReference>
<gene>
    <name evidence="3" type="ORF">HNQ94_003540</name>
</gene>
<dbReference type="Gene3D" id="3.30.1370.160">
    <property type="match status" value="1"/>
</dbReference>
<dbReference type="CDD" id="cd00165">
    <property type="entry name" value="S4"/>
    <property type="match status" value="1"/>
</dbReference>
<accession>A0A841Q9H7</accession>
<dbReference type="Proteomes" id="UP000581688">
    <property type="component" value="Unassembled WGS sequence"/>
</dbReference>
<reference evidence="3 4" key="1">
    <citation type="submission" date="2020-08" db="EMBL/GenBank/DDBJ databases">
        <title>Genomic Encyclopedia of Type Strains, Phase IV (KMG-IV): sequencing the most valuable type-strain genomes for metagenomic binning, comparative biology and taxonomic classification.</title>
        <authorList>
            <person name="Goeker M."/>
        </authorList>
    </citation>
    <scope>NUCLEOTIDE SEQUENCE [LARGE SCALE GENOMIC DNA]</scope>
    <source>
        <strain evidence="3 4">DSM 19612</strain>
    </source>
</reference>
<evidence type="ECO:0000256" key="1">
    <source>
        <dbReference type="PROSITE-ProRule" id="PRU00182"/>
    </source>
</evidence>
<dbReference type="SMART" id="SM00363">
    <property type="entry name" value="S4"/>
    <property type="match status" value="1"/>
</dbReference>
<dbReference type="GO" id="GO:0003723">
    <property type="term" value="F:RNA binding"/>
    <property type="evidence" value="ECO:0007669"/>
    <property type="project" value="UniProtKB-KW"/>
</dbReference>
<organism evidence="3 4">
    <name type="scientific">Salirhabdus euzebyi</name>
    <dbReference type="NCBI Taxonomy" id="394506"/>
    <lineage>
        <taxon>Bacteria</taxon>
        <taxon>Bacillati</taxon>
        <taxon>Bacillota</taxon>
        <taxon>Bacilli</taxon>
        <taxon>Bacillales</taxon>
        <taxon>Bacillaceae</taxon>
        <taxon>Salirhabdus</taxon>
    </lineage>
</organism>
<dbReference type="InterPro" id="IPR048443">
    <property type="entry name" value="RqcP2_N"/>
</dbReference>
<dbReference type="PANTHER" id="PTHR13633:SF3">
    <property type="entry name" value="MITOCHONDRIAL TRANSCRIPTION RESCUE FACTOR 1"/>
    <property type="match status" value="1"/>
</dbReference>